<dbReference type="SUPFAM" id="SSF51120">
    <property type="entry name" value="beta-Roll"/>
    <property type="match status" value="1"/>
</dbReference>
<evidence type="ECO:0000313" key="3">
    <source>
        <dbReference type="Proteomes" id="UP000186868"/>
    </source>
</evidence>
<feature type="region of interest" description="Disordered" evidence="1">
    <location>
        <begin position="565"/>
        <end position="629"/>
    </location>
</feature>
<dbReference type="InterPro" id="IPR011050">
    <property type="entry name" value="Pectin_lyase_fold/virulence"/>
</dbReference>
<dbReference type="Proteomes" id="UP000186868">
    <property type="component" value="Unassembled WGS sequence"/>
</dbReference>
<feature type="compositionally biased region" description="Low complexity" evidence="1">
    <location>
        <begin position="574"/>
        <end position="597"/>
    </location>
</feature>
<dbReference type="STRING" id="1921803.NIES593_08245"/>
<keyword evidence="3" id="KW-1185">Reference proteome</keyword>
<dbReference type="InterPro" id="IPR001343">
    <property type="entry name" value="Hemolysn_Ca-bd"/>
</dbReference>
<protein>
    <submittedName>
        <fullName evidence="2">Calcium-binding protein</fullName>
    </submittedName>
</protein>
<dbReference type="GO" id="GO:0005509">
    <property type="term" value="F:calcium ion binding"/>
    <property type="evidence" value="ECO:0007669"/>
    <property type="project" value="InterPro"/>
</dbReference>
<comment type="caution">
    <text evidence="2">The sequence shown here is derived from an EMBL/GenBank/DDBJ whole genome shotgun (WGS) entry which is preliminary data.</text>
</comment>
<dbReference type="OrthoDB" id="463714at2"/>
<dbReference type="SMART" id="SM00710">
    <property type="entry name" value="PbH1"/>
    <property type="match status" value="8"/>
</dbReference>
<feature type="compositionally biased region" description="Polar residues" evidence="1">
    <location>
        <begin position="598"/>
        <end position="629"/>
    </location>
</feature>
<dbReference type="RefSeq" id="WP_073599123.1">
    <property type="nucleotide sequence ID" value="NZ_MRCB01000007.1"/>
</dbReference>
<dbReference type="PROSITE" id="PS00330">
    <property type="entry name" value="HEMOLYSIN_CALCIUM"/>
    <property type="match status" value="1"/>
</dbReference>
<dbReference type="EMBL" id="MRCB01000007">
    <property type="protein sequence ID" value="OKH24138.1"/>
    <property type="molecule type" value="Genomic_DNA"/>
</dbReference>
<dbReference type="AlphaFoldDB" id="A0A1U7HKS5"/>
<sequence>MSNNNRLSRSLSLEDNQETTILLKRRSDGIESEKDTGTKVQQKPENNSDVLTNSGNTSSSEPNNSARDPKPATSETPAGENSSPQETQPISVASTEKGANPLVVTNTNDSGAGSLREALENAKSGDTIRFAAELANKTITLNSELSIPAGKNLIIDGQGASNLTISGNNQTRLFYLNSTAATPTDLTIKNLTLANGSTSDRGGAISTTHQGSVTVENVDFINNNANLGGGAIFIAYEGNLTVKGSRFEGNKATAGNDERGAGAIAFWGPNNLTVTDSAFIGNEGINGGAINSLNGNMTIQNSQFVNNKTTAASYDSGNPNPFLRGYGGAIFADRASARDGAGGAIEISNSTFENNQGRGEGGAAYLYTGGQDRVSITRSVFENNQVLALPNGGNGGNGGGVVVMSNEVNRGLTITDSSFAGNKAAGQGGGLWMMNSPTQINNVTFSGNRAESLEKSGNGGAMALYGKTDIVNSTIAYNYAGWVGGGVSADNSPVSVKNTIFYKNTASNGTEGWGIQQHTNRALTDNGNNIQYPPKQTKNFNDTNATANITIADPKLGPLQESNGLLVHSVPSDSPAAGLGASSGASTASATPAPSSTDGDGSNATIGGNESTIASNSDPLQGTANNDSLSGGADNDILVGGMGSDTLTGGAGADRFVFQSAKEGIDRITDFSTADDTILISAAGFGGGLTADATLAASQFTVGTAATDADDRFIYNNADGSLFFDSDGTGSSAEVQIATLNGLPSLTNTDITVTS</sequence>
<dbReference type="PRINTS" id="PR00313">
    <property type="entry name" value="CABNDNGRPT"/>
</dbReference>
<evidence type="ECO:0000256" key="1">
    <source>
        <dbReference type="SAM" id="MobiDB-lite"/>
    </source>
</evidence>
<dbReference type="Pfam" id="PF00353">
    <property type="entry name" value="HemolysinCabind"/>
    <property type="match status" value="1"/>
</dbReference>
<proteinExistence type="predicted"/>
<dbReference type="SUPFAM" id="SSF51126">
    <property type="entry name" value="Pectin lyase-like"/>
    <property type="match status" value="2"/>
</dbReference>
<dbReference type="InterPro" id="IPR006626">
    <property type="entry name" value="PbH1"/>
</dbReference>
<dbReference type="PANTHER" id="PTHR11319">
    <property type="entry name" value="G PROTEIN-COUPLED RECEPTOR-RELATED"/>
    <property type="match status" value="1"/>
</dbReference>
<gene>
    <name evidence="2" type="ORF">NIES593_08245</name>
</gene>
<feature type="compositionally biased region" description="Basic and acidic residues" evidence="1">
    <location>
        <begin position="25"/>
        <end position="37"/>
    </location>
</feature>
<dbReference type="InterPro" id="IPR012334">
    <property type="entry name" value="Pectin_lyas_fold"/>
</dbReference>
<dbReference type="Gene3D" id="2.150.10.10">
    <property type="entry name" value="Serralysin-like metalloprotease, C-terminal"/>
    <property type="match status" value="1"/>
</dbReference>
<feature type="compositionally biased region" description="Low complexity" evidence="1">
    <location>
        <begin position="1"/>
        <end position="13"/>
    </location>
</feature>
<dbReference type="InterPro" id="IPR018511">
    <property type="entry name" value="Hemolysin-typ_Ca-bd_CS"/>
</dbReference>
<organism evidence="2 3">
    <name type="scientific">Hydrococcus rivularis NIES-593</name>
    <dbReference type="NCBI Taxonomy" id="1921803"/>
    <lineage>
        <taxon>Bacteria</taxon>
        <taxon>Bacillati</taxon>
        <taxon>Cyanobacteriota</taxon>
        <taxon>Cyanophyceae</taxon>
        <taxon>Pleurocapsales</taxon>
        <taxon>Hydrococcaceae</taxon>
        <taxon>Hydrococcus</taxon>
    </lineage>
</organism>
<feature type="region of interest" description="Disordered" evidence="1">
    <location>
        <begin position="1"/>
        <end position="112"/>
    </location>
</feature>
<accession>A0A1U7HKS5</accession>
<name>A0A1U7HKS5_9CYAN</name>
<feature type="compositionally biased region" description="Polar residues" evidence="1">
    <location>
        <begin position="38"/>
        <end position="66"/>
    </location>
</feature>
<dbReference type="PANTHER" id="PTHR11319:SF35">
    <property type="entry name" value="OUTER MEMBRANE PROTEIN PMPC-RELATED"/>
    <property type="match status" value="1"/>
</dbReference>
<evidence type="ECO:0000313" key="2">
    <source>
        <dbReference type="EMBL" id="OKH24138.1"/>
    </source>
</evidence>
<dbReference type="InterPro" id="IPR011049">
    <property type="entry name" value="Serralysin-like_metalloprot_C"/>
</dbReference>
<dbReference type="Gene3D" id="2.160.20.10">
    <property type="entry name" value="Single-stranded right-handed beta-helix, Pectin lyase-like"/>
    <property type="match status" value="1"/>
</dbReference>
<feature type="compositionally biased region" description="Polar residues" evidence="1">
    <location>
        <begin position="73"/>
        <end position="94"/>
    </location>
</feature>
<reference evidence="2 3" key="1">
    <citation type="submission" date="2016-11" db="EMBL/GenBank/DDBJ databases">
        <title>Draft Genome Sequences of Nine Cyanobacterial Strains from Diverse Habitats.</title>
        <authorList>
            <person name="Zhu T."/>
            <person name="Hou S."/>
            <person name="Lu X."/>
            <person name="Hess W.R."/>
        </authorList>
    </citation>
    <scope>NUCLEOTIDE SEQUENCE [LARGE SCALE GENOMIC DNA]</scope>
    <source>
        <strain evidence="2 3">NIES-593</strain>
    </source>
</reference>